<proteinExistence type="predicted"/>
<accession>A0AAW0AXR6</accession>
<dbReference type="EMBL" id="JAYKXP010000269">
    <property type="protein sequence ID" value="KAK7017002.1"/>
    <property type="molecule type" value="Genomic_DNA"/>
</dbReference>
<dbReference type="AlphaFoldDB" id="A0AAW0AXR6"/>
<evidence type="ECO:0000256" key="1">
    <source>
        <dbReference type="SAM" id="MobiDB-lite"/>
    </source>
</evidence>
<comment type="caution">
    <text evidence="2">The sequence shown here is derived from an EMBL/GenBank/DDBJ whole genome shotgun (WGS) entry which is preliminary data.</text>
</comment>
<name>A0AAW0AXR6_9AGAR</name>
<dbReference type="Proteomes" id="UP001383192">
    <property type="component" value="Unassembled WGS sequence"/>
</dbReference>
<organism evidence="2 3">
    <name type="scientific">Paramarasmius palmivorus</name>
    <dbReference type="NCBI Taxonomy" id="297713"/>
    <lineage>
        <taxon>Eukaryota</taxon>
        <taxon>Fungi</taxon>
        <taxon>Dikarya</taxon>
        <taxon>Basidiomycota</taxon>
        <taxon>Agaricomycotina</taxon>
        <taxon>Agaricomycetes</taxon>
        <taxon>Agaricomycetidae</taxon>
        <taxon>Agaricales</taxon>
        <taxon>Marasmiineae</taxon>
        <taxon>Marasmiaceae</taxon>
        <taxon>Paramarasmius</taxon>
    </lineage>
</organism>
<keyword evidence="3" id="KW-1185">Reference proteome</keyword>
<feature type="compositionally biased region" description="Pro residues" evidence="1">
    <location>
        <begin position="129"/>
        <end position="141"/>
    </location>
</feature>
<protein>
    <submittedName>
        <fullName evidence="2">Uncharacterized protein</fullName>
    </submittedName>
</protein>
<sequence length="250" mass="27580">MSTLTSRVVALRSGSPIPVMPIAVPQVFDLPANLRLAEERLPPITLEEDLGPELVEHALWRELFGGDLSDLSEEEDSGAEVHTAEQDISTLPISTSLSHHSRNVRLRLDCVEIPNKRRRSRSHKTYSPKPGPLSGSPPSPTLPHTTAPHPTSPPSPQSNKVPRTSQSKKNSKRREKRKEAKLSLGAKRRFTPSNLSRCLALRNAQPIELSFSATQMAAARGAHTGRQGRRIRVSALFQLNSDVLKSNFLH</sequence>
<evidence type="ECO:0000313" key="2">
    <source>
        <dbReference type="EMBL" id="KAK7017002.1"/>
    </source>
</evidence>
<gene>
    <name evidence="2" type="ORF">VNI00_018765</name>
</gene>
<feature type="compositionally biased region" description="Basic residues" evidence="1">
    <location>
        <begin position="116"/>
        <end position="126"/>
    </location>
</feature>
<reference evidence="2 3" key="1">
    <citation type="submission" date="2024-01" db="EMBL/GenBank/DDBJ databases">
        <title>A draft genome for a cacao thread blight-causing isolate of Paramarasmius palmivorus.</title>
        <authorList>
            <person name="Baruah I.K."/>
            <person name="Bukari Y."/>
            <person name="Amoako-Attah I."/>
            <person name="Meinhardt L.W."/>
            <person name="Bailey B.A."/>
            <person name="Cohen S.P."/>
        </authorList>
    </citation>
    <scope>NUCLEOTIDE SEQUENCE [LARGE SCALE GENOMIC DNA]</scope>
    <source>
        <strain evidence="2 3">GH-12</strain>
    </source>
</reference>
<feature type="region of interest" description="Disordered" evidence="1">
    <location>
        <begin position="109"/>
        <end position="185"/>
    </location>
</feature>
<feature type="compositionally biased region" description="Polar residues" evidence="1">
    <location>
        <begin position="86"/>
        <end position="96"/>
    </location>
</feature>
<feature type="region of interest" description="Disordered" evidence="1">
    <location>
        <begin position="70"/>
        <end position="96"/>
    </location>
</feature>
<evidence type="ECO:0000313" key="3">
    <source>
        <dbReference type="Proteomes" id="UP001383192"/>
    </source>
</evidence>